<keyword evidence="2" id="KW-1185">Reference proteome</keyword>
<protein>
    <submittedName>
        <fullName evidence="1">Uncharacterized protein</fullName>
    </submittedName>
</protein>
<sequence length="80" mass="8985">MRPPRHVGVVEARAPHSLVAGINLRQTFDLGFKMDAEAELRYRQLEQPRLDKWCPTLGVVSGDSGACEIVIGRYGPYYLL</sequence>
<proteinExistence type="predicted"/>
<dbReference type="Proteomes" id="UP001066276">
    <property type="component" value="Chromosome 11"/>
</dbReference>
<evidence type="ECO:0000313" key="2">
    <source>
        <dbReference type="Proteomes" id="UP001066276"/>
    </source>
</evidence>
<dbReference type="AlphaFoldDB" id="A0AAV7LPC7"/>
<comment type="caution">
    <text evidence="1">The sequence shown here is derived from an EMBL/GenBank/DDBJ whole genome shotgun (WGS) entry which is preliminary data.</text>
</comment>
<evidence type="ECO:0000313" key="1">
    <source>
        <dbReference type="EMBL" id="KAJ1090748.1"/>
    </source>
</evidence>
<organism evidence="1 2">
    <name type="scientific">Pleurodeles waltl</name>
    <name type="common">Iberian ribbed newt</name>
    <dbReference type="NCBI Taxonomy" id="8319"/>
    <lineage>
        <taxon>Eukaryota</taxon>
        <taxon>Metazoa</taxon>
        <taxon>Chordata</taxon>
        <taxon>Craniata</taxon>
        <taxon>Vertebrata</taxon>
        <taxon>Euteleostomi</taxon>
        <taxon>Amphibia</taxon>
        <taxon>Batrachia</taxon>
        <taxon>Caudata</taxon>
        <taxon>Salamandroidea</taxon>
        <taxon>Salamandridae</taxon>
        <taxon>Pleurodelinae</taxon>
        <taxon>Pleurodeles</taxon>
    </lineage>
</organism>
<accession>A0AAV7LPC7</accession>
<name>A0AAV7LPC7_PLEWA</name>
<reference evidence="1" key="1">
    <citation type="journal article" date="2022" name="bioRxiv">
        <title>Sequencing and chromosome-scale assembly of the giantPleurodeles waltlgenome.</title>
        <authorList>
            <person name="Brown T."/>
            <person name="Elewa A."/>
            <person name="Iarovenko S."/>
            <person name="Subramanian E."/>
            <person name="Araus A.J."/>
            <person name="Petzold A."/>
            <person name="Susuki M."/>
            <person name="Suzuki K.-i.T."/>
            <person name="Hayashi T."/>
            <person name="Toyoda A."/>
            <person name="Oliveira C."/>
            <person name="Osipova E."/>
            <person name="Leigh N.D."/>
            <person name="Simon A."/>
            <person name="Yun M.H."/>
        </authorList>
    </citation>
    <scope>NUCLEOTIDE SEQUENCE</scope>
    <source>
        <strain evidence="1">20211129_DDA</strain>
        <tissue evidence="1">Liver</tissue>
    </source>
</reference>
<dbReference type="EMBL" id="JANPWB010000015">
    <property type="protein sequence ID" value="KAJ1090748.1"/>
    <property type="molecule type" value="Genomic_DNA"/>
</dbReference>
<gene>
    <name evidence="1" type="ORF">NDU88_003877</name>
</gene>